<accession>A0A0G2YPS4</accession>
<feature type="chain" id="PRO_5005182817" evidence="4">
    <location>
        <begin position="20"/>
        <end position="598"/>
    </location>
</feature>
<dbReference type="Gene3D" id="3.10.450.60">
    <property type="match status" value="1"/>
</dbReference>
<evidence type="ECO:0000313" key="6">
    <source>
        <dbReference type="EMBL" id="AKI87819.1"/>
    </source>
</evidence>
<keyword evidence="2" id="KW-0223">Dioxygenase</keyword>
<dbReference type="PROSITE" id="PS51393">
    <property type="entry name" value="LIPOXYGENASE_3"/>
    <property type="match status" value="1"/>
</dbReference>
<dbReference type="GO" id="GO:0034440">
    <property type="term" value="P:lipid oxidation"/>
    <property type="evidence" value="ECO:0007669"/>
    <property type="project" value="InterPro"/>
</dbReference>
<feature type="domain" description="Lipoxygenase" evidence="5">
    <location>
        <begin position="1"/>
        <end position="598"/>
    </location>
</feature>
<keyword evidence="3" id="KW-0560">Oxidoreductase</keyword>
<dbReference type="Gene3D" id="1.20.245.10">
    <property type="entry name" value="Lipoxygenase-1, Domain 5"/>
    <property type="match status" value="1"/>
</dbReference>
<organism evidence="6">
    <name type="scientific">Pyropia haitanensis</name>
    <name type="common">Red seaweed</name>
    <name type="synonym">Porphyra haitanensis</name>
    <dbReference type="NCBI Taxonomy" id="1262161"/>
    <lineage>
        <taxon>Eukaryota</taxon>
        <taxon>Rhodophyta</taxon>
        <taxon>Bangiophyceae</taxon>
        <taxon>Bangiales</taxon>
        <taxon>Bangiaceae</taxon>
        <taxon>Pyropia</taxon>
    </lineage>
</organism>
<protein>
    <submittedName>
        <fullName evidence="6">Lipoxygenase 4</fullName>
    </submittedName>
</protein>
<evidence type="ECO:0000259" key="5">
    <source>
        <dbReference type="PROSITE" id="PS51393"/>
    </source>
</evidence>
<dbReference type="GO" id="GO:0046872">
    <property type="term" value="F:metal ion binding"/>
    <property type="evidence" value="ECO:0007669"/>
    <property type="project" value="UniProtKB-KW"/>
</dbReference>
<dbReference type="InterPro" id="IPR036226">
    <property type="entry name" value="LipOase_C_sf"/>
</dbReference>
<evidence type="ECO:0000256" key="4">
    <source>
        <dbReference type="SAM" id="SignalP"/>
    </source>
</evidence>
<feature type="signal peptide" evidence="4">
    <location>
        <begin position="1"/>
        <end position="19"/>
    </location>
</feature>
<gene>
    <name evidence="6" type="primary">lox4</name>
</gene>
<keyword evidence="4" id="KW-0732">Signal</keyword>
<dbReference type="EMBL" id="KP326312">
    <property type="protein sequence ID" value="AKI87819.1"/>
    <property type="molecule type" value="mRNA"/>
</dbReference>
<keyword evidence="1" id="KW-0479">Metal-binding</keyword>
<sequence>MAAWCAGAVTTALAAAAAAAPVGNARRRRADGAADAPAASLAAYTAPFWAWALPRVAGVPAGTPDGDALFARRRLAGAHPLALRRVRAGEVGPATPFPVTDAQLRAVGGCGGDTLAAAAAAGRLYVVDYARSAGYIAVASAVGRASPLDEAMATAADGRRKVAYAPKALFVVPPGGRAPAGAVAASAAAAPPPLPLAPVAIQVATAPADAPVVTPRDGTAWAAAKLVVNAADGTEHELRAHMALTHYLMNSVAAAAARTLDPAASPVWRLLSPHFDGLFTINNTTPGSLLGEGNLMHQTLTGTAAGHTAYVAHVLHTTPFNSLFPRAEMAARGVLDAAVLGDYPYRDDGLAIWDLLHDYVAAVLAPHYPTDDAGAADAEVAAWAAEISSWHGGRVAGFGEPAAAGGGAPPVAGVIRSVAYLVDVCTFVVWTSSAHHAAINFSQHDYLAYVPACPLSIWGVVPGPADDGAPATAAAAAVAVDDTNKVEDKDDGEAAAAAAAAAEAAAAAILPWLPPPPVAGAQAELMAILASVRVTRLGQLPWTPRRGGWHGTPEGAAAAATLAARLDDLDAAIAAREAGREWPYEYLRPSRVPRSINI</sequence>
<name>A0A0G2YPS4_PYRHA</name>
<dbReference type="GO" id="GO:0016702">
    <property type="term" value="F:oxidoreductase activity, acting on single donors with incorporation of molecular oxygen, incorporation of two atoms of oxygen"/>
    <property type="evidence" value="ECO:0007669"/>
    <property type="project" value="InterPro"/>
</dbReference>
<dbReference type="PANTHER" id="PTHR11771">
    <property type="entry name" value="LIPOXYGENASE"/>
    <property type="match status" value="1"/>
</dbReference>
<evidence type="ECO:0000256" key="1">
    <source>
        <dbReference type="ARBA" id="ARBA00022723"/>
    </source>
</evidence>
<proteinExistence type="evidence at transcript level"/>
<dbReference type="Pfam" id="PF00305">
    <property type="entry name" value="Lipoxygenase"/>
    <property type="match status" value="1"/>
</dbReference>
<dbReference type="InterPro" id="IPR000907">
    <property type="entry name" value="LipOase"/>
</dbReference>
<reference evidence="6" key="1">
    <citation type="submission" date="2014-12" db="EMBL/GenBank/DDBJ databases">
        <title>Characterization and differential expression of the five Pyropia haitanensis lipoxygenases responsive to heat shock, Flg22 and oligoagars.</title>
        <authorList>
            <person name="Zhu Z.J."/>
            <person name="Chen H.M."/>
            <person name="Yan X.J."/>
        </authorList>
    </citation>
    <scope>NUCLEOTIDE SEQUENCE</scope>
    <source>
        <strain evidence="6">HML</strain>
    </source>
</reference>
<dbReference type="InterPro" id="IPR013819">
    <property type="entry name" value="LipOase_C"/>
</dbReference>
<dbReference type="SUPFAM" id="SSF48484">
    <property type="entry name" value="Lipoxigenase"/>
    <property type="match status" value="1"/>
</dbReference>
<evidence type="ECO:0000256" key="3">
    <source>
        <dbReference type="ARBA" id="ARBA00023002"/>
    </source>
</evidence>
<evidence type="ECO:0000256" key="2">
    <source>
        <dbReference type="ARBA" id="ARBA00022964"/>
    </source>
</evidence>
<dbReference type="AlphaFoldDB" id="A0A0G2YPS4"/>